<dbReference type="InterPro" id="IPR002925">
    <property type="entry name" value="Dienelactn_hydro"/>
</dbReference>
<evidence type="ECO:0000313" key="3">
    <source>
        <dbReference type="Proteomes" id="UP000494115"/>
    </source>
</evidence>
<dbReference type="InterPro" id="IPR029058">
    <property type="entry name" value="AB_hydrolase_fold"/>
</dbReference>
<sequence>MNTQSKWIDIQVNDGTFGAYLAMPSHKTGPGIVLIQEIFGVNDHIREVADQYAADGYVVLAPDLFWRSEPRVSLKYEGDDMKRAIELMQQTDPSLAVSDIGATVQALRGLIKPADEVAAIGYCMGGRLAYKAAAAGLVNKAVAYYGGGIHTELDLADKVQVPIQFHFGEADSHIPSSAVDAIKARFASHKNAEFHIYPNAEHGFNCSHRGAYSRHASALSHGHTLVFLEGNDA</sequence>
<dbReference type="EMBL" id="CADIKM010000017">
    <property type="protein sequence ID" value="CAB3793450.1"/>
    <property type="molecule type" value="Genomic_DNA"/>
</dbReference>
<dbReference type="Proteomes" id="UP000494115">
    <property type="component" value="Unassembled WGS sequence"/>
</dbReference>
<name>A0A6S7BAB3_9BURK</name>
<evidence type="ECO:0000313" key="2">
    <source>
        <dbReference type="EMBL" id="CAB3793450.1"/>
    </source>
</evidence>
<proteinExistence type="predicted"/>
<accession>A0A6S7BAB3</accession>
<protein>
    <submittedName>
        <fullName evidence="2">Carboxymethylenebutenolidase</fullName>
        <ecNumber evidence="2">3.1.1.45</ecNumber>
    </submittedName>
</protein>
<dbReference type="RefSeq" id="WP_175106049.1">
    <property type="nucleotide sequence ID" value="NZ_CADIKM010000017.1"/>
</dbReference>
<dbReference type="GO" id="GO:0008806">
    <property type="term" value="F:carboxymethylenebutenolidase activity"/>
    <property type="evidence" value="ECO:0007669"/>
    <property type="project" value="UniProtKB-EC"/>
</dbReference>
<reference evidence="2 3" key="1">
    <citation type="submission" date="2020-04" db="EMBL/GenBank/DDBJ databases">
        <authorList>
            <person name="De Canck E."/>
        </authorList>
    </citation>
    <scope>NUCLEOTIDE SEQUENCE [LARGE SCALE GENOMIC DNA]</scope>
    <source>
        <strain evidence="2 3">LMG 28138</strain>
    </source>
</reference>
<evidence type="ECO:0000259" key="1">
    <source>
        <dbReference type="Pfam" id="PF01738"/>
    </source>
</evidence>
<dbReference type="SUPFAM" id="SSF53474">
    <property type="entry name" value="alpha/beta-Hydrolases"/>
    <property type="match status" value="1"/>
</dbReference>
<organism evidence="2 3">
    <name type="scientific">Pararobbsia alpina</name>
    <dbReference type="NCBI Taxonomy" id="621374"/>
    <lineage>
        <taxon>Bacteria</taxon>
        <taxon>Pseudomonadati</taxon>
        <taxon>Pseudomonadota</taxon>
        <taxon>Betaproteobacteria</taxon>
        <taxon>Burkholderiales</taxon>
        <taxon>Burkholderiaceae</taxon>
        <taxon>Pararobbsia</taxon>
    </lineage>
</organism>
<keyword evidence="2" id="KW-0378">Hydrolase</keyword>
<dbReference type="Gene3D" id="3.40.50.1820">
    <property type="entry name" value="alpha/beta hydrolase"/>
    <property type="match status" value="1"/>
</dbReference>
<gene>
    <name evidence="2" type="primary">clcD_2</name>
    <name evidence="2" type="ORF">LMG28138_03539</name>
</gene>
<dbReference type="EC" id="3.1.1.45" evidence="2"/>
<keyword evidence="3" id="KW-1185">Reference proteome</keyword>
<dbReference type="InterPro" id="IPR051049">
    <property type="entry name" value="Dienelactone_hydrolase-like"/>
</dbReference>
<feature type="domain" description="Dienelactone hydrolase" evidence="1">
    <location>
        <begin position="17"/>
        <end position="228"/>
    </location>
</feature>
<dbReference type="PANTHER" id="PTHR46623">
    <property type="entry name" value="CARBOXYMETHYLENEBUTENOLIDASE-RELATED"/>
    <property type="match status" value="1"/>
</dbReference>
<dbReference type="PANTHER" id="PTHR46623:SF6">
    <property type="entry name" value="ALPHA_BETA-HYDROLASES SUPERFAMILY PROTEIN"/>
    <property type="match status" value="1"/>
</dbReference>
<dbReference type="Pfam" id="PF01738">
    <property type="entry name" value="DLH"/>
    <property type="match status" value="1"/>
</dbReference>
<dbReference type="AlphaFoldDB" id="A0A6S7BAB3"/>